<sequence length="111" mass="11850">MIAVEYVNLTGHPVIIMPEDGETVSIPPTGAVLRIAENVRRVDGRAVVELGEIAGLPDPVDGTVYVTSMPVLMALAAKGIHRPDLTYPYGRVKADDGRTLGCRELATLRVA</sequence>
<gene>
    <name evidence="1" type="ORF">Drose_06065</name>
</gene>
<evidence type="ECO:0000313" key="1">
    <source>
        <dbReference type="EMBL" id="UWZ37837.1"/>
    </source>
</evidence>
<organism evidence="1 2">
    <name type="scientific">Dactylosporangium roseum</name>
    <dbReference type="NCBI Taxonomy" id="47989"/>
    <lineage>
        <taxon>Bacteria</taxon>
        <taxon>Bacillati</taxon>
        <taxon>Actinomycetota</taxon>
        <taxon>Actinomycetes</taxon>
        <taxon>Micromonosporales</taxon>
        <taxon>Micromonosporaceae</taxon>
        <taxon>Dactylosporangium</taxon>
    </lineage>
</organism>
<evidence type="ECO:0000313" key="2">
    <source>
        <dbReference type="Proteomes" id="UP001058271"/>
    </source>
</evidence>
<dbReference type="Proteomes" id="UP001058271">
    <property type="component" value="Chromosome"/>
</dbReference>
<proteinExistence type="predicted"/>
<dbReference type="EMBL" id="CP073721">
    <property type="protein sequence ID" value="UWZ37837.1"/>
    <property type="molecule type" value="Genomic_DNA"/>
</dbReference>
<protein>
    <submittedName>
        <fullName evidence="1">Uncharacterized protein</fullName>
    </submittedName>
</protein>
<accession>A0ABY5Z8N7</accession>
<keyword evidence="2" id="KW-1185">Reference proteome</keyword>
<dbReference type="RefSeq" id="WP_260727200.1">
    <property type="nucleotide sequence ID" value="NZ_BAAABS010000033.1"/>
</dbReference>
<reference evidence="1" key="1">
    <citation type="submission" date="2021-04" db="EMBL/GenBank/DDBJ databases">
        <title>Biosynthetic gene clusters of Dactylosporangioum roseum.</title>
        <authorList>
            <person name="Hartkoorn R.C."/>
            <person name="Beaudoing E."/>
            <person name="Hot D."/>
            <person name="Moureu S."/>
        </authorList>
    </citation>
    <scope>NUCLEOTIDE SEQUENCE</scope>
    <source>
        <strain evidence="1">NRRL B-16295</strain>
    </source>
</reference>
<name>A0ABY5Z8N7_9ACTN</name>